<dbReference type="Gramene" id="PNT76628">
    <property type="protein sequence ID" value="PNT76628"/>
    <property type="gene ID" value="BRADI_1g50745v3"/>
</dbReference>
<dbReference type="PANTHER" id="PTHR36480:SF3">
    <property type="entry name" value="OS06G0118900 PROTEIN"/>
    <property type="match status" value="1"/>
</dbReference>
<dbReference type="Proteomes" id="UP000008810">
    <property type="component" value="Chromosome 1"/>
</dbReference>
<dbReference type="AlphaFoldDB" id="A0A2K2DQR7"/>
<evidence type="ECO:0000256" key="1">
    <source>
        <dbReference type="SAM" id="Phobius"/>
    </source>
</evidence>
<evidence type="ECO:0008006" key="5">
    <source>
        <dbReference type="Google" id="ProtNLM"/>
    </source>
</evidence>
<feature type="transmembrane region" description="Helical" evidence="1">
    <location>
        <begin position="28"/>
        <end position="50"/>
    </location>
</feature>
<dbReference type="OrthoDB" id="682671at2759"/>
<keyword evidence="1" id="KW-0472">Membrane</keyword>
<reference evidence="2 3" key="1">
    <citation type="journal article" date="2010" name="Nature">
        <title>Genome sequencing and analysis of the model grass Brachypodium distachyon.</title>
        <authorList>
            <consortium name="International Brachypodium Initiative"/>
        </authorList>
    </citation>
    <scope>NUCLEOTIDE SEQUENCE [LARGE SCALE GENOMIC DNA]</scope>
    <source>
        <strain evidence="2 3">Bd21</strain>
    </source>
</reference>
<keyword evidence="4" id="KW-1185">Reference proteome</keyword>
<keyword evidence="1" id="KW-1133">Transmembrane helix</keyword>
<dbReference type="EMBL" id="CM000880">
    <property type="protein sequence ID" value="PNT76628.1"/>
    <property type="molecule type" value="Genomic_DNA"/>
</dbReference>
<dbReference type="EnsemblPlants" id="PNT76628">
    <property type="protein sequence ID" value="PNT76628"/>
    <property type="gene ID" value="BRADI_1g50745v3"/>
</dbReference>
<organism evidence="2">
    <name type="scientific">Brachypodium distachyon</name>
    <name type="common">Purple false brome</name>
    <name type="synonym">Trachynia distachya</name>
    <dbReference type="NCBI Taxonomy" id="15368"/>
    <lineage>
        <taxon>Eukaryota</taxon>
        <taxon>Viridiplantae</taxon>
        <taxon>Streptophyta</taxon>
        <taxon>Embryophyta</taxon>
        <taxon>Tracheophyta</taxon>
        <taxon>Spermatophyta</taxon>
        <taxon>Magnoliopsida</taxon>
        <taxon>Liliopsida</taxon>
        <taxon>Poales</taxon>
        <taxon>Poaceae</taxon>
        <taxon>BOP clade</taxon>
        <taxon>Pooideae</taxon>
        <taxon>Stipodae</taxon>
        <taxon>Brachypodieae</taxon>
        <taxon>Brachypodium</taxon>
    </lineage>
</organism>
<accession>A0A2K2DQR7</accession>
<keyword evidence="1" id="KW-0812">Transmembrane</keyword>
<evidence type="ECO:0000313" key="2">
    <source>
        <dbReference type="EMBL" id="PNT76628.1"/>
    </source>
</evidence>
<dbReference type="InParanoid" id="A0A2K2DQR7"/>
<evidence type="ECO:0000313" key="3">
    <source>
        <dbReference type="EnsemblPlants" id="PNT76628"/>
    </source>
</evidence>
<name>A0A2K2DQR7_BRADI</name>
<reference evidence="3" key="3">
    <citation type="submission" date="2018-08" db="UniProtKB">
        <authorList>
            <consortium name="EnsemblPlants"/>
        </authorList>
    </citation>
    <scope>IDENTIFICATION</scope>
    <source>
        <strain evidence="3">cv. Bd21</strain>
    </source>
</reference>
<gene>
    <name evidence="2" type="ORF">BRADI_1g50745v3</name>
</gene>
<proteinExistence type="predicted"/>
<reference evidence="2" key="2">
    <citation type="submission" date="2017-06" db="EMBL/GenBank/DDBJ databases">
        <title>WGS assembly of Brachypodium distachyon.</title>
        <authorList>
            <consortium name="The International Brachypodium Initiative"/>
            <person name="Lucas S."/>
            <person name="Harmon-Smith M."/>
            <person name="Lail K."/>
            <person name="Tice H."/>
            <person name="Grimwood J."/>
            <person name="Bruce D."/>
            <person name="Barry K."/>
            <person name="Shu S."/>
            <person name="Lindquist E."/>
            <person name="Wang M."/>
            <person name="Pitluck S."/>
            <person name="Vogel J.P."/>
            <person name="Garvin D.F."/>
            <person name="Mockler T.C."/>
            <person name="Schmutz J."/>
            <person name="Rokhsar D."/>
            <person name="Bevan M.W."/>
        </authorList>
    </citation>
    <scope>NUCLEOTIDE SEQUENCE</scope>
    <source>
        <strain evidence="2">Bd21</strain>
    </source>
</reference>
<protein>
    <recommendedName>
        <fullName evidence="5">Late embryogenesis abundant protein LEA-2 subgroup domain-containing protein</fullName>
    </recommendedName>
</protein>
<dbReference type="PANTHER" id="PTHR36480">
    <property type="entry name" value="OS06G0118900 PROTEIN-RELATED"/>
    <property type="match status" value="1"/>
</dbReference>
<sequence length="207" mass="21854">MPAASTTATMAPKAKAAEESKFWTTRKYILAALGAALAVTAITTVLSVALSPGHITFTVVHSSSTTNGTGDSASQNLNLTITAANDSKRRAMAVRYQSVFVDLKNSSSANGRDTIHAQLTAKPNPEKYLSEAAANINAAVLLVGSQDFAGDRASSGGFTVVITALVKFRVWKIPTRQYDIKVSCPRVLFPEQKGLPAVQQQPVNCTG</sequence>
<evidence type="ECO:0000313" key="4">
    <source>
        <dbReference type="Proteomes" id="UP000008810"/>
    </source>
</evidence>